<dbReference type="InterPro" id="IPR014017">
    <property type="entry name" value="DNA_helicase_UvrD-like_C"/>
</dbReference>
<dbReference type="InterPro" id="IPR027785">
    <property type="entry name" value="UvrD-like_helicase_C"/>
</dbReference>
<evidence type="ECO:0000259" key="13">
    <source>
        <dbReference type="PROSITE" id="PS51198"/>
    </source>
</evidence>
<dbReference type="PANTHER" id="PTHR11070">
    <property type="entry name" value="UVRD / RECB / PCRA DNA HELICASE FAMILY MEMBER"/>
    <property type="match status" value="1"/>
</dbReference>
<dbReference type="Proteomes" id="UP000274920">
    <property type="component" value="Unassembled WGS sequence"/>
</dbReference>
<dbReference type="GO" id="GO:0000725">
    <property type="term" value="P:recombinational repair"/>
    <property type="evidence" value="ECO:0007669"/>
    <property type="project" value="TreeGrafter"/>
</dbReference>
<feature type="domain" description="UvrD-like helicase C-terminal" evidence="14">
    <location>
        <begin position="586"/>
        <end position="855"/>
    </location>
</feature>
<feature type="region of interest" description="Disordered" evidence="12">
    <location>
        <begin position="265"/>
        <end position="315"/>
    </location>
</feature>
<dbReference type="EMBL" id="RHJS01000001">
    <property type="protein sequence ID" value="RRK36961.1"/>
    <property type="molecule type" value="Genomic_DNA"/>
</dbReference>
<evidence type="ECO:0000256" key="11">
    <source>
        <dbReference type="PROSITE-ProRule" id="PRU00560"/>
    </source>
</evidence>
<dbReference type="AlphaFoldDB" id="A0A426DSI9"/>
<keyword evidence="6" id="KW-0238">DNA-binding</keyword>
<accession>A0A426DSI9</accession>
<feature type="binding site" evidence="11">
    <location>
        <begin position="328"/>
        <end position="335"/>
    </location>
    <ligand>
        <name>ATP</name>
        <dbReference type="ChEBI" id="CHEBI:30616"/>
    </ligand>
</feature>
<dbReference type="PROSITE" id="PS51217">
    <property type="entry name" value="UVRD_HELICASE_CTER"/>
    <property type="match status" value="1"/>
</dbReference>
<feature type="domain" description="UvrD-like helicase ATP-binding" evidence="13">
    <location>
        <begin position="307"/>
        <end position="585"/>
    </location>
</feature>
<dbReference type="Pfam" id="PF13538">
    <property type="entry name" value="UvrD_C_2"/>
    <property type="match status" value="1"/>
</dbReference>
<keyword evidence="3 11" id="KW-0378">Hydrolase</keyword>
<keyword evidence="7" id="KW-0413">Isomerase</keyword>
<dbReference type="InterPro" id="IPR014016">
    <property type="entry name" value="UvrD-like_ATP-bd"/>
</dbReference>
<evidence type="ECO:0000259" key="14">
    <source>
        <dbReference type="PROSITE" id="PS51217"/>
    </source>
</evidence>
<evidence type="ECO:0000256" key="6">
    <source>
        <dbReference type="ARBA" id="ARBA00023125"/>
    </source>
</evidence>
<evidence type="ECO:0000256" key="1">
    <source>
        <dbReference type="ARBA" id="ARBA00009922"/>
    </source>
</evidence>
<proteinExistence type="inferred from homology"/>
<dbReference type="GO" id="GO:0016887">
    <property type="term" value="F:ATP hydrolysis activity"/>
    <property type="evidence" value="ECO:0007669"/>
    <property type="project" value="RHEA"/>
</dbReference>
<protein>
    <recommendedName>
        <fullName evidence="9">DNA 3'-5' helicase</fullName>
        <ecNumber evidence="9">5.6.2.4</ecNumber>
    </recommendedName>
</protein>
<comment type="caution">
    <text evidence="15">The sequence shown here is derived from an EMBL/GenBank/DDBJ whole genome shotgun (WGS) entry which is preliminary data.</text>
</comment>
<organism evidence="15 16">
    <name type="scientific">Schaedlerella arabinosiphila</name>
    <dbReference type="NCBI Taxonomy" id="2044587"/>
    <lineage>
        <taxon>Bacteria</taxon>
        <taxon>Bacillati</taxon>
        <taxon>Bacillota</taxon>
        <taxon>Clostridia</taxon>
        <taxon>Lachnospirales</taxon>
        <taxon>Lachnospiraceae</taxon>
        <taxon>Schaedlerella</taxon>
    </lineage>
</organism>
<dbReference type="GO" id="GO:0005524">
    <property type="term" value="F:ATP binding"/>
    <property type="evidence" value="ECO:0007669"/>
    <property type="project" value="UniProtKB-UniRule"/>
</dbReference>
<evidence type="ECO:0000256" key="9">
    <source>
        <dbReference type="ARBA" id="ARBA00034808"/>
    </source>
</evidence>
<evidence type="ECO:0000256" key="2">
    <source>
        <dbReference type="ARBA" id="ARBA00022741"/>
    </source>
</evidence>
<dbReference type="Gene3D" id="1.10.10.160">
    <property type="match status" value="1"/>
</dbReference>
<keyword evidence="5 11" id="KW-0067">ATP-binding</keyword>
<reference evidence="15" key="1">
    <citation type="submission" date="2018-10" db="EMBL/GenBank/DDBJ databases">
        <title>Schaedlerella arabinophila gen. nov. sp. nov., isolated from the mouse intestinal tract and comparative analysis with the genome of the closely related altered Schaedler flora strain ASF502.</title>
        <authorList>
            <person name="Miyake S."/>
            <person name="Soh M."/>
            <person name="Seedorf H."/>
        </authorList>
    </citation>
    <scope>NUCLEOTIDE SEQUENCE [LARGE SCALE GENOMIC DNA]</scope>
    <source>
        <strain evidence="15">DSM 106076</strain>
    </source>
</reference>
<dbReference type="InterPro" id="IPR013986">
    <property type="entry name" value="DExx_box_DNA_helicase_dom_sf"/>
</dbReference>
<evidence type="ECO:0000313" key="16">
    <source>
        <dbReference type="Proteomes" id="UP000274920"/>
    </source>
</evidence>
<dbReference type="PANTHER" id="PTHR11070:SF2">
    <property type="entry name" value="ATP-DEPENDENT DNA HELICASE SRS2"/>
    <property type="match status" value="1"/>
</dbReference>
<dbReference type="SUPFAM" id="SSF52540">
    <property type="entry name" value="P-loop containing nucleoside triphosphate hydrolases"/>
    <property type="match status" value="1"/>
</dbReference>
<dbReference type="RefSeq" id="WP_125125901.1">
    <property type="nucleotide sequence ID" value="NZ_RHJS01000001.1"/>
</dbReference>
<dbReference type="PROSITE" id="PS51198">
    <property type="entry name" value="UVRD_HELICASE_ATP_BIND"/>
    <property type="match status" value="1"/>
</dbReference>
<keyword evidence="2 11" id="KW-0547">Nucleotide-binding</keyword>
<evidence type="ECO:0000256" key="7">
    <source>
        <dbReference type="ARBA" id="ARBA00023235"/>
    </source>
</evidence>
<dbReference type="GO" id="GO:0043138">
    <property type="term" value="F:3'-5' DNA helicase activity"/>
    <property type="evidence" value="ECO:0007669"/>
    <property type="project" value="UniProtKB-EC"/>
</dbReference>
<dbReference type="Pfam" id="PF00580">
    <property type="entry name" value="UvrD-helicase"/>
    <property type="match status" value="1"/>
</dbReference>
<evidence type="ECO:0000256" key="5">
    <source>
        <dbReference type="ARBA" id="ARBA00022840"/>
    </source>
</evidence>
<dbReference type="EC" id="5.6.2.4" evidence="9"/>
<evidence type="ECO:0000256" key="8">
    <source>
        <dbReference type="ARBA" id="ARBA00034617"/>
    </source>
</evidence>
<evidence type="ECO:0000256" key="3">
    <source>
        <dbReference type="ARBA" id="ARBA00022801"/>
    </source>
</evidence>
<evidence type="ECO:0000256" key="10">
    <source>
        <dbReference type="ARBA" id="ARBA00048988"/>
    </source>
</evidence>
<dbReference type="Gene3D" id="3.40.50.300">
    <property type="entry name" value="P-loop containing nucleotide triphosphate hydrolases"/>
    <property type="match status" value="3"/>
</dbReference>
<evidence type="ECO:0000256" key="12">
    <source>
        <dbReference type="SAM" id="MobiDB-lite"/>
    </source>
</evidence>
<dbReference type="InterPro" id="IPR000212">
    <property type="entry name" value="DNA_helicase_UvrD/REP"/>
</dbReference>
<dbReference type="GO" id="GO:0003677">
    <property type="term" value="F:DNA binding"/>
    <property type="evidence" value="ECO:0007669"/>
    <property type="project" value="UniProtKB-KW"/>
</dbReference>
<evidence type="ECO:0000256" key="4">
    <source>
        <dbReference type="ARBA" id="ARBA00022806"/>
    </source>
</evidence>
<dbReference type="CDD" id="cd17932">
    <property type="entry name" value="DEXQc_UvrD"/>
    <property type="match status" value="1"/>
</dbReference>
<comment type="catalytic activity">
    <reaction evidence="8">
        <text>Couples ATP hydrolysis with the unwinding of duplex DNA by translocating in the 3'-5' direction.</text>
        <dbReference type="EC" id="5.6.2.4"/>
    </reaction>
</comment>
<gene>
    <name evidence="15" type="ORF">EBB54_00415</name>
</gene>
<sequence>MRTEELTVLLQCPKKYELKQVILDEEFQKYNVKKHALGMLAEYLAERKEWDAISGKMEAFLQENLKACWFELHWQKKEAVRNSLFRMKRLYCWFRANIRGTIYAGADLEMEFQEEYEGCRIRRLQITADLIAEEKDGAVLGILLYPKFPDSCRRYAQAAGKKIFYTAEMLCLMGGMKRKYPDRAVDIMIAGLEPEKAEEKTGPVLEDSRTDHMVRFTELDFPDMEKGGITEALRGLLMRRRKANCRNCVFEDICRYQVQTPLEDPKRHTQRASHNACPCGTDGLRPIRVTGDTPGEQPAVRQPEDSMDYTGDQKRSIRHRDGPLRVCAGPGAGKTAVLTARIRDLIEGGHSPERILAVTFTKNAAKEILARVTSSKKPVVSTLHALAFGIVRQHEYMVGRRRLATRVDCMQMLLQVLNEAPAIHGICYEKPGRKHGFLDSLLRDFDFIDKQGIHRFEEVYPDKDTAGIFCIKEMYGQKFHSSGYILYDDQVRLGAEILESSQVVRQKVQESYDYIMVDEAQDLDEMQSRFIRLLVKAPQNNIAIYGDADQSIYGFRGGSNRFMLDFPVLYPEAADIRLADNFRSSTGILDAANTLIGHNHDRVPFRMQAHLQGNARPVLIRDFRSNRIGAFIHDLLDGGCRPEQIAVIARTNRELESMCSMLETYNSEHPEKDILQYDRPKYYLYQSPAFQDILDLLALYLGIYSEDKIWYRLLLASGIHPNKKDCRNTLYEDYLDQGEILPFDAEEASVYLSADGTYSAVFQAFAGIYRASSLFSMPPDRAVPNVTKAFCGNSPDSRETAEVLGEMIRERNIRTPKELWQYLTAVKKFHDETRLYGSEEEKGRIHLLTAHDSKGKEFETVLVYGVDAFERGDPQEDRRLLYVALTRAKEKLYVTEICKGKSMFLREFREKLDEMGGLDYA</sequence>
<comment type="catalytic activity">
    <reaction evidence="10">
        <text>ATP + H2O = ADP + phosphate + H(+)</text>
        <dbReference type="Rhea" id="RHEA:13065"/>
        <dbReference type="ChEBI" id="CHEBI:15377"/>
        <dbReference type="ChEBI" id="CHEBI:15378"/>
        <dbReference type="ChEBI" id="CHEBI:30616"/>
        <dbReference type="ChEBI" id="CHEBI:43474"/>
        <dbReference type="ChEBI" id="CHEBI:456216"/>
        <dbReference type="EC" id="5.6.2.4"/>
    </reaction>
</comment>
<comment type="similarity">
    <text evidence="1">Belongs to the helicase family. UvrD subfamily.</text>
</comment>
<evidence type="ECO:0000313" key="15">
    <source>
        <dbReference type="EMBL" id="RRK36961.1"/>
    </source>
</evidence>
<dbReference type="InterPro" id="IPR027417">
    <property type="entry name" value="P-loop_NTPase"/>
</dbReference>
<keyword evidence="16" id="KW-1185">Reference proteome</keyword>
<keyword evidence="4 11" id="KW-0347">Helicase</keyword>
<name>A0A426DSI9_9FIRM</name>